<keyword evidence="7" id="KW-0812">Transmembrane</keyword>
<keyword evidence="5 9" id="KW-0418">Kinase</keyword>
<dbReference type="Proteomes" id="UP001170954">
    <property type="component" value="Unassembled WGS sequence"/>
</dbReference>
<comment type="catalytic activity">
    <reaction evidence="1">
        <text>ATP + protein L-histidine = ADP + protein N-phospho-L-histidine.</text>
        <dbReference type="EC" id="2.7.13.3"/>
    </reaction>
</comment>
<dbReference type="Pfam" id="PF02518">
    <property type="entry name" value="HATPase_c"/>
    <property type="match status" value="1"/>
</dbReference>
<keyword evidence="7" id="KW-1133">Transmembrane helix</keyword>
<dbReference type="InterPro" id="IPR005467">
    <property type="entry name" value="His_kinase_dom"/>
</dbReference>
<dbReference type="CDD" id="cd00082">
    <property type="entry name" value="HisKA"/>
    <property type="match status" value="1"/>
</dbReference>
<protein>
    <recommendedName>
        <fullName evidence="2">histidine kinase</fullName>
        <ecNumber evidence="2">2.7.13.3</ecNumber>
    </recommendedName>
</protein>
<evidence type="ECO:0000313" key="10">
    <source>
        <dbReference type="Proteomes" id="UP001170954"/>
    </source>
</evidence>
<reference evidence="9" key="1">
    <citation type="submission" date="2020-06" db="EMBL/GenBank/DDBJ databases">
        <authorList>
            <person name="Dong N."/>
        </authorList>
    </citation>
    <scope>NUCLEOTIDE SEQUENCE</scope>
    <source>
        <strain evidence="9">R1692</strain>
    </source>
</reference>
<comment type="caution">
    <text evidence="9">The sequence shown here is derived from an EMBL/GenBank/DDBJ whole genome shotgun (WGS) entry which is preliminary data.</text>
</comment>
<dbReference type="PROSITE" id="PS50109">
    <property type="entry name" value="HIS_KIN"/>
    <property type="match status" value="1"/>
</dbReference>
<dbReference type="SMART" id="SM00388">
    <property type="entry name" value="HisKA"/>
    <property type="match status" value="1"/>
</dbReference>
<dbReference type="InterPro" id="IPR003594">
    <property type="entry name" value="HATPase_dom"/>
</dbReference>
<sequence length="476" mass="54727">MLKKYKILILAIILTAGGITLVLSVWLYGNYQNRKMYFLGAADHILFDVIQDFYQENEQELVEQNQILRYDRVERVVKAISDRYPNMNRDTVKKLVEDNGFNKDNILDEVAVSKRGKFGGGKFSRHLISTMAIRNIKWDQRTVDTLSNRLEQALRARKQYSPFELKVVTLTGVDSMSRDEIYKTRYKLFKTRPILIDPSEDKYLEIDFLDPRSFLLFSIGWQLTISIFLVLALVGTFFYLLTTIKKQNQLAMLRKSFVNNMTHELKTPVSTVMAAVESIQRFGAKDDKERMNRYLNISKHELEHLSSMIERVLQVDIAETNGVSLNKTSFELATLIDECVENTRLFAKKTISITFQNDSKNSLIQADHAHLKNVLTNLFDNAVKYSSDEVKIDVHLKEQDDQYILQIRDNGNGIPKAYQKSVFDLFFRVPSGDIHDVKGFGLGLAYVKQIVNQHGGHIELDSELSVGSNFVISLPK</sequence>
<dbReference type="EC" id="2.7.13.3" evidence="2"/>
<name>A0ABT7NM08_9SPHI</name>
<keyword evidence="4" id="KW-0808">Transferase</keyword>
<dbReference type="InterPro" id="IPR036097">
    <property type="entry name" value="HisK_dim/P_sf"/>
</dbReference>
<evidence type="ECO:0000256" key="2">
    <source>
        <dbReference type="ARBA" id="ARBA00012438"/>
    </source>
</evidence>
<keyword evidence="6" id="KW-0902">Two-component regulatory system</keyword>
<proteinExistence type="predicted"/>
<evidence type="ECO:0000259" key="8">
    <source>
        <dbReference type="PROSITE" id="PS50109"/>
    </source>
</evidence>
<evidence type="ECO:0000256" key="3">
    <source>
        <dbReference type="ARBA" id="ARBA00022553"/>
    </source>
</evidence>
<dbReference type="PANTHER" id="PTHR45453">
    <property type="entry name" value="PHOSPHATE REGULON SENSOR PROTEIN PHOR"/>
    <property type="match status" value="1"/>
</dbReference>
<dbReference type="PANTHER" id="PTHR45453:SF1">
    <property type="entry name" value="PHOSPHATE REGULON SENSOR PROTEIN PHOR"/>
    <property type="match status" value="1"/>
</dbReference>
<dbReference type="EMBL" id="JACAGK010000020">
    <property type="protein sequence ID" value="MDM1048294.1"/>
    <property type="molecule type" value="Genomic_DNA"/>
</dbReference>
<evidence type="ECO:0000256" key="4">
    <source>
        <dbReference type="ARBA" id="ARBA00022679"/>
    </source>
</evidence>
<dbReference type="CDD" id="cd00075">
    <property type="entry name" value="HATPase"/>
    <property type="match status" value="1"/>
</dbReference>
<evidence type="ECO:0000256" key="5">
    <source>
        <dbReference type="ARBA" id="ARBA00022777"/>
    </source>
</evidence>
<dbReference type="GO" id="GO:0016301">
    <property type="term" value="F:kinase activity"/>
    <property type="evidence" value="ECO:0007669"/>
    <property type="project" value="UniProtKB-KW"/>
</dbReference>
<dbReference type="SUPFAM" id="SSF47384">
    <property type="entry name" value="Homodimeric domain of signal transducing histidine kinase"/>
    <property type="match status" value="1"/>
</dbReference>
<keyword evidence="10" id="KW-1185">Reference proteome</keyword>
<evidence type="ECO:0000256" key="6">
    <source>
        <dbReference type="ARBA" id="ARBA00023012"/>
    </source>
</evidence>
<organism evidence="9 10">
    <name type="scientific">Sphingobacterium hotanense</name>
    <dbReference type="NCBI Taxonomy" id="649196"/>
    <lineage>
        <taxon>Bacteria</taxon>
        <taxon>Pseudomonadati</taxon>
        <taxon>Bacteroidota</taxon>
        <taxon>Sphingobacteriia</taxon>
        <taxon>Sphingobacteriales</taxon>
        <taxon>Sphingobacteriaceae</taxon>
        <taxon>Sphingobacterium</taxon>
    </lineage>
</organism>
<dbReference type="SUPFAM" id="SSF55874">
    <property type="entry name" value="ATPase domain of HSP90 chaperone/DNA topoisomerase II/histidine kinase"/>
    <property type="match status" value="1"/>
</dbReference>
<dbReference type="PRINTS" id="PR00344">
    <property type="entry name" value="BCTRLSENSOR"/>
</dbReference>
<dbReference type="InterPro" id="IPR050351">
    <property type="entry name" value="BphY/WalK/GraS-like"/>
</dbReference>
<feature type="domain" description="Histidine kinase" evidence="8">
    <location>
        <begin position="260"/>
        <end position="476"/>
    </location>
</feature>
<keyword evidence="7" id="KW-0472">Membrane</keyword>
<evidence type="ECO:0000256" key="7">
    <source>
        <dbReference type="SAM" id="Phobius"/>
    </source>
</evidence>
<reference evidence="9" key="2">
    <citation type="journal article" date="2022" name="Sci. Total Environ.">
        <title>Prevalence, transmission, and molecular epidemiology of tet(X)-positive bacteria among humans, animals, and environmental niches in China: An epidemiological, and genomic-based study.</title>
        <authorList>
            <person name="Dong N."/>
            <person name="Zeng Y."/>
            <person name="Cai C."/>
            <person name="Sun C."/>
            <person name="Lu J."/>
            <person name="Liu C."/>
            <person name="Zhou H."/>
            <person name="Sun Q."/>
            <person name="Shu L."/>
            <person name="Wang H."/>
            <person name="Wang Y."/>
            <person name="Wang S."/>
            <person name="Wu C."/>
            <person name="Chan E.W."/>
            <person name="Chen G."/>
            <person name="Shen Z."/>
            <person name="Chen S."/>
            <person name="Zhang R."/>
        </authorList>
    </citation>
    <scope>NUCLEOTIDE SEQUENCE</scope>
    <source>
        <strain evidence="9">R1692</strain>
    </source>
</reference>
<dbReference type="InterPro" id="IPR004358">
    <property type="entry name" value="Sig_transdc_His_kin-like_C"/>
</dbReference>
<dbReference type="Pfam" id="PF00512">
    <property type="entry name" value="HisKA"/>
    <property type="match status" value="1"/>
</dbReference>
<feature type="transmembrane region" description="Helical" evidence="7">
    <location>
        <begin position="7"/>
        <end position="29"/>
    </location>
</feature>
<feature type="transmembrane region" description="Helical" evidence="7">
    <location>
        <begin position="219"/>
        <end position="242"/>
    </location>
</feature>
<gene>
    <name evidence="9" type="ORF">HX018_08600</name>
</gene>
<evidence type="ECO:0000313" key="9">
    <source>
        <dbReference type="EMBL" id="MDM1048294.1"/>
    </source>
</evidence>
<keyword evidence="3" id="KW-0597">Phosphoprotein</keyword>
<evidence type="ECO:0000256" key="1">
    <source>
        <dbReference type="ARBA" id="ARBA00000085"/>
    </source>
</evidence>
<dbReference type="Gene3D" id="1.10.287.130">
    <property type="match status" value="1"/>
</dbReference>
<dbReference type="RefSeq" id="WP_286651141.1">
    <property type="nucleotide sequence ID" value="NZ_JACAGK010000020.1"/>
</dbReference>
<dbReference type="InterPro" id="IPR003661">
    <property type="entry name" value="HisK_dim/P_dom"/>
</dbReference>
<dbReference type="SMART" id="SM00387">
    <property type="entry name" value="HATPase_c"/>
    <property type="match status" value="1"/>
</dbReference>
<dbReference type="Gene3D" id="3.30.565.10">
    <property type="entry name" value="Histidine kinase-like ATPase, C-terminal domain"/>
    <property type="match status" value="1"/>
</dbReference>
<dbReference type="InterPro" id="IPR036890">
    <property type="entry name" value="HATPase_C_sf"/>
</dbReference>
<accession>A0ABT7NM08</accession>